<name>A0A087HNA7_ARAAL</name>
<dbReference type="OMA" id="FQYMIER"/>
<keyword evidence="5" id="KW-0788">Thiol protease</keyword>
<dbReference type="PRINTS" id="PR00705">
    <property type="entry name" value="PAPAIN"/>
</dbReference>
<keyword evidence="3" id="KW-0732">Signal</keyword>
<dbReference type="PROSITE" id="PS00139">
    <property type="entry name" value="THIOL_PROTEASE_CYS"/>
    <property type="match status" value="1"/>
</dbReference>
<gene>
    <name evidence="9" type="ordered locus">AALP_Aa1g148800</name>
</gene>
<dbReference type="Pfam" id="PF08246">
    <property type="entry name" value="Inhibitor_I29"/>
    <property type="match status" value="1"/>
</dbReference>
<dbReference type="InterPro" id="IPR013128">
    <property type="entry name" value="Peptidase_C1A"/>
</dbReference>
<dbReference type="Proteomes" id="UP000029120">
    <property type="component" value="Chromosome 1"/>
</dbReference>
<dbReference type="eggNOG" id="KOG1543">
    <property type="taxonomic scope" value="Eukaryota"/>
</dbReference>
<evidence type="ECO:0000256" key="1">
    <source>
        <dbReference type="ARBA" id="ARBA00008455"/>
    </source>
</evidence>
<dbReference type="Gramene" id="KFK43609">
    <property type="protein sequence ID" value="KFK43609"/>
    <property type="gene ID" value="AALP_AA1G148800"/>
</dbReference>
<keyword evidence="6" id="KW-1015">Disulfide bond</keyword>
<dbReference type="FunFam" id="3.90.70.10:FF:000067">
    <property type="entry name" value="Senescence-specific cysteine protease"/>
    <property type="match status" value="1"/>
</dbReference>
<dbReference type="Gene3D" id="3.90.70.10">
    <property type="entry name" value="Cysteine proteinases"/>
    <property type="match status" value="1"/>
</dbReference>
<evidence type="ECO:0000259" key="7">
    <source>
        <dbReference type="SMART" id="SM00645"/>
    </source>
</evidence>
<dbReference type="InterPro" id="IPR000668">
    <property type="entry name" value="Peptidase_C1A_C"/>
</dbReference>
<dbReference type="InterPro" id="IPR000169">
    <property type="entry name" value="Pept_cys_AS"/>
</dbReference>
<dbReference type="AlphaFoldDB" id="A0A087HNA7"/>
<dbReference type="SUPFAM" id="SSF54001">
    <property type="entry name" value="Cysteine proteinases"/>
    <property type="match status" value="1"/>
</dbReference>
<evidence type="ECO:0000313" key="9">
    <source>
        <dbReference type="EMBL" id="KFK43609.1"/>
    </source>
</evidence>
<dbReference type="Pfam" id="PF00112">
    <property type="entry name" value="Peptidase_C1"/>
    <property type="match status" value="1"/>
</dbReference>
<dbReference type="EMBL" id="CM002869">
    <property type="protein sequence ID" value="KFK43609.1"/>
    <property type="molecule type" value="Genomic_DNA"/>
</dbReference>
<feature type="domain" description="Cathepsin propeptide inhibitor" evidence="8">
    <location>
        <begin position="15"/>
        <end position="72"/>
    </location>
</feature>
<sequence>MDLRLSQATSLVTLHQQWMIQFSRVYSSKSEKHMRFKVFKNNLKFIEDFNKQRNQSYKLGVNEFSDWTVEEFIATHTGLNDMNITSLSKVVDETMPSLNWNVSDVIGNSKDWRNEGAVTPVKNQGGCGSCWAFSAVAALEGLTKITGGNLVSLSEQQLVDCDRDHNKGCEGGYMDEAFTYIIINHGIALEDTYPYQMKEGSCLSSVTPAVRIRGFKDVLSNNEAALLAAVSLQPISVYITARIASFIHYAGGVYDAPDCGTNTNHAVTFVGYGTSQEGIKYWLVKNSWGETWGENGYMRIRRDVEWPEGMCGLAQSASYPVP</sequence>
<evidence type="ECO:0000313" key="10">
    <source>
        <dbReference type="Proteomes" id="UP000029120"/>
    </source>
</evidence>
<evidence type="ECO:0000256" key="5">
    <source>
        <dbReference type="ARBA" id="ARBA00022807"/>
    </source>
</evidence>
<organism evidence="9 10">
    <name type="scientific">Arabis alpina</name>
    <name type="common">Alpine rock-cress</name>
    <dbReference type="NCBI Taxonomy" id="50452"/>
    <lineage>
        <taxon>Eukaryota</taxon>
        <taxon>Viridiplantae</taxon>
        <taxon>Streptophyta</taxon>
        <taxon>Embryophyta</taxon>
        <taxon>Tracheophyta</taxon>
        <taxon>Spermatophyta</taxon>
        <taxon>Magnoliopsida</taxon>
        <taxon>eudicotyledons</taxon>
        <taxon>Gunneridae</taxon>
        <taxon>Pentapetalae</taxon>
        <taxon>rosids</taxon>
        <taxon>malvids</taxon>
        <taxon>Brassicales</taxon>
        <taxon>Brassicaceae</taxon>
        <taxon>Arabideae</taxon>
        <taxon>Arabis</taxon>
    </lineage>
</organism>
<dbReference type="GO" id="GO:0008234">
    <property type="term" value="F:cysteine-type peptidase activity"/>
    <property type="evidence" value="ECO:0007669"/>
    <property type="project" value="UniProtKB-KW"/>
</dbReference>
<dbReference type="InterPro" id="IPR013201">
    <property type="entry name" value="Prot_inhib_I29"/>
</dbReference>
<dbReference type="OrthoDB" id="10253408at2759"/>
<dbReference type="SMART" id="SM00645">
    <property type="entry name" value="Pept_C1"/>
    <property type="match status" value="1"/>
</dbReference>
<evidence type="ECO:0000259" key="8">
    <source>
        <dbReference type="SMART" id="SM00848"/>
    </source>
</evidence>
<dbReference type="CDD" id="cd02248">
    <property type="entry name" value="Peptidase_C1A"/>
    <property type="match status" value="1"/>
</dbReference>
<evidence type="ECO:0008006" key="11">
    <source>
        <dbReference type="Google" id="ProtNLM"/>
    </source>
</evidence>
<dbReference type="GO" id="GO:0006508">
    <property type="term" value="P:proteolysis"/>
    <property type="evidence" value="ECO:0007669"/>
    <property type="project" value="UniProtKB-KW"/>
</dbReference>
<dbReference type="InterPro" id="IPR039417">
    <property type="entry name" value="Peptidase_C1A_papain-like"/>
</dbReference>
<evidence type="ECO:0000256" key="6">
    <source>
        <dbReference type="ARBA" id="ARBA00023157"/>
    </source>
</evidence>
<dbReference type="InterPro" id="IPR025661">
    <property type="entry name" value="Pept_asp_AS"/>
</dbReference>
<keyword evidence="2" id="KW-0645">Protease</keyword>
<accession>A0A087HNA7</accession>
<evidence type="ECO:0000256" key="4">
    <source>
        <dbReference type="ARBA" id="ARBA00022801"/>
    </source>
</evidence>
<proteinExistence type="inferred from homology"/>
<evidence type="ECO:0000256" key="3">
    <source>
        <dbReference type="ARBA" id="ARBA00022729"/>
    </source>
</evidence>
<evidence type="ECO:0000256" key="2">
    <source>
        <dbReference type="ARBA" id="ARBA00022670"/>
    </source>
</evidence>
<feature type="domain" description="Peptidase C1A papain C-terminal" evidence="7">
    <location>
        <begin position="106"/>
        <end position="321"/>
    </location>
</feature>
<dbReference type="SMART" id="SM00848">
    <property type="entry name" value="Inhibitor_I29"/>
    <property type="match status" value="1"/>
</dbReference>
<protein>
    <recommendedName>
        <fullName evidence="11">Cysteine proteinase</fullName>
    </recommendedName>
</protein>
<dbReference type="PANTHER" id="PTHR12411">
    <property type="entry name" value="CYSTEINE PROTEASE FAMILY C1-RELATED"/>
    <property type="match status" value="1"/>
</dbReference>
<dbReference type="InterPro" id="IPR038765">
    <property type="entry name" value="Papain-like_cys_pep_sf"/>
</dbReference>
<comment type="similarity">
    <text evidence="1">Belongs to the peptidase C1 family.</text>
</comment>
<keyword evidence="10" id="KW-1185">Reference proteome</keyword>
<reference evidence="10" key="1">
    <citation type="journal article" date="2015" name="Nat. Plants">
        <title>Genome expansion of Arabis alpina linked with retrotransposition and reduced symmetric DNA methylation.</title>
        <authorList>
            <person name="Willing E.M."/>
            <person name="Rawat V."/>
            <person name="Mandakova T."/>
            <person name="Maumus F."/>
            <person name="James G.V."/>
            <person name="Nordstroem K.J."/>
            <person name="Becker C."/>
            <person name="Warthmann N."/>
            <person name="Chica C."/>
            <person name="Szarzynska B."/>
            <person name="Zytnicki M."/>
            <person name="Albani M.C."/>
            <person name="Kiefer C."/>
            <person name="Bergonzi S."/>
            <person name="Castaings L."/>
            <person name="Mateos J.L."/>
            <person name="Berns M.C."/>
            <person name="Bujdoso N."/>
            <person name="Piofczyk T."/>
            <person name="de Lorenzo L."/>
            <person name="Barrero-Sicilia C."/>
            <person name="Mateos I."/>
            <person name="Piednoel M."/>
            <person name="Hagmann J."/>
            <person name="Chen-Min-Tao R."/>
            <person name="Iglesias-Fernandez R."/>
            <person name="Schuster S.C."/>
            <person name="Alonso-Blanco C."/>
            <person name="Roudier F."/>
            <person name="Carbonero P."/>
            <person name="Paz-Ares J."/>
            <person name="Davis S.J."/>
            <person name="Pecinka A."/>
            <person name="Quesneville H."/>
            <person name="Colot V."/>
            <person name="Lysak M.A."/>
            <person name="Weigel D."/>
            <person name="Coupland G."/>
            <person name="Schneeberger K."/>
        </authorList>
    </citation>
    <scope>NUCLEOTIDE SEQUENCE [LARGE SCALE GENOMIC DNA]</scope>
    <source>
        <strain evidence="10">cv. Pajares</strain>
    </source>
</reference>
<keyword evidence="4" id="KW-0378">Hydrolase</keyword>
<dbReference type="PROSITE" id="PS00640">
    <property type="entry name" value="THIOL_PROTEASE_ASN"/>
    <property type="match status" value="1"/>
</dbReference>